<evidence type="ECO:0000259" key="2">
    <source>
        <dbReference type="Pfam" id="PF22013"/>
    </source>
</evidence>
<evidence type="ECO:0000313" key="3">
    <source>
        <dbReference type="EMBL" id="SEJ28129.1"/>
    </source>
</evidence>
<evidence type="ECO:0000313" key="4">
    <source>
        <dbReference type="Proteomes" id="UP000199403"/>
    </source>
</evidence>
<dbReference type="Proteomes" id="UP000199403">
    <property type="component" value="Unassembled WGS sequence"/>
</dbReference>
<proteinExistence type="predicted"/>
<dbReference type="Gene3D" id="3.40.50.150">
    <property type="entry name" value="Vaccinia Virus protein VP39"/>
    <property type="match status" value="1"/>
</dbReference>
<dbReference type="InterPro" id="IPR054168">
    <property type="entry name" value="PG_1098_Fer"/>
</dbReference>
<evidence type="ECO:0000259" key="1">
    <source>
        <dbReference type="Pfam" id="PF18096"/>
    </source>
</evidence>
<dbReference type="Pfam" id="PF18096">
    <property type="entry name" value="Thump_like"/>
    <property type="match status" value="1"/>
</dbReference>
<dbReference type="CDD" id="cd02440">
    <property type="entry name" value="AdoMet_MTases"/>
    <property type="match status" value="1"/>
</dbReference>
<dbReference type="STRING" id="1416801.SAMN05192553_1037"/>
<feature type="domain" description="PG-1098 ferredoxin-like" evidence="2">
    <location>
        <begin position="280"/>
        <end position="323"/>
    </location>
</feature>
<feature type="domain" description="THUMP-like" evidence="1">
    <location>
        <begin position="324"/>
        <end position="390"/>
    </location>
</feature>
<keyword evidence="4" id="KW-1185">Reference proteome</keyword>
<sequence>MNLEATYTAELMQFVQDHLNEDPAQLLLKQKEIPGLDLKAAAAQIALRQKARQKLPSWVVHPQLIFPPALSVEQCSSERTARYKASLVQGTTLLDLTGGFGVDTVYLGENSKRVTYVERQEELVALARRNLPYFLNSQHCTFVTQDALEFLRETPETYDLLYVDPARRGMGNQKLHRLRDLEPDLVRNWDVLQQKARVILVKASPMLDISEACRELPGITQVHVLGVKNEVRELLLLADGSGKPLRIVAVEMREGETFSFSFSPEEEALACPTFAYPGKYLIIPYAALLKAGAFKSFSVAQGLAKLHPHTHVYTTDQLPEAVPGRVFEVMEQIRLDKKVLKKRYPEGKVHVISKNHPLKAEAFKKKFRLRDGGTEFLIAATAVDGKPGVWRCRMV</sequence>
<protein>
    <submittedName>
        <fullName evidence="3">Uncharacterized protein</fullName>
    </submittedName>
</protein>
<dbReference type="EMBL" id="FNZH01000003">
    <property type="protein sequence ID" value="SEJ28129.1"/>
    <property type="molecule type" value="Genomic_DNA"/>
</dbReference>
<name>A0A1H6XGA6_9BACT</name>
<dbReference type="AlphaFoldDB" id="A0A1H6XGA6"/>
<dbReference type="Gene3D" id="1.10.10.1110">
    <property type="entry name" value="Methyltransferase PG1098, N-terminal domain"/>
    <property type="match status" value="1"/>
</dbReference>
<dbReference type="InterPro" id="IPR041497">
    <property type="entry name" value="Thump-like"/>
</dbReference>
<dbReference type="SUPFAM" id="SSF53335">
    <property type="entry name" value="S-adenosyl-L-methionine-dependent methyltransferases"/>
    <property type="match status" value="1"/>
</dbReference>
<reference evidence="4" key="1">
    <citation type="submission" date="2016-10" db="EMBL/GenBank/DDBJ databases">
        <authorList>
            <person name="Varghese N."/>
            <person name="Submissions S."/>
        </authorList>
    </citation>
    <scope>NUCLEOTIDE SEQUENCE [LARGE SCALE GENOMIC DNA]</scope>
    <source>
        <strain evidence="4">IBRC-M 10761</strain>
    </source>
</reference>
<dbReference type="InterPro" id="IPR029063">
    <property type="entry name" value="SAM-dependent_MTases_sf"/>
</dbReference>
<gene>
    <name evidence="3" type="ORF">SAMN05192553_1037</name>
</gene>
<dbReference type="Pfam" id="PF22013">
    <property type="entry name" value="PG_1098_Fer"/>
    <property type="match status" value="1"/>
</dbReference>
<dbReference type="RefSeq" id="WP_244891136.1">
    <property type="nucleotide sequence ID" value="NZ_FNZH01000003.1"/>
</dbReference>
<organism evidence="3 4">
    <name type="scientific">Cyclobacterium xiamenense</name>
    <dbReference type="NCBI Taxonomy" id="1297121"/>
    <lineage>
        <taxon>Bacteria</taxon>
        <taxon>Pseudomonadati</taxon>
        <taxon>Bacteroidota</taxon>
        <taxon>Cytophagia</taxon>
        <taxon>Cytophagales</taxon>
        <taxon>Cyclobacteriaceae</taxon>
        <taxon>Cyclobacterium</taxon>
    </lineage>
</organism>
<accession>A0A1H6XGA6</accession>